<dbReference type="Gene3D" id="2.60.120.10">
    <property type="entry name" value="Jelly Rolls"/>
    <property type="match status" value="1"/>
</dbReference>
<dbReference type="AlphaFoldDB" id="A0A8J7CDY4"/>
<dbReference type="GO" id="GO:0005829">
    <property type="term" value="C:cytosol"/>
    <property type="evidence" value="ECO:0007669"/>
    <property type="project" value="TreeGrafter"/>
</dbReference>
<dbReference type="SMART" id="SM00100">
    <property type="entry name" value="cNMP"/>
    <property type="match status" value="1"/>
</dbReference>
<dbReference type="Pfam" id="PF08376">
    <property type="entry name" value="NIT"/>
    <property type="match status" value="1"/>
</dbReference>
<keyword evidence="2" id="KW-0238">DNA-binding</keyword>
<sequence>MQRERGCSTLYLASRSTLFSGRLDKARLQTNRGLEDLASRLQALGPTGPDPGHRSPVTTLGETRSHLATFRRAVSDLSLSPSECLSTCSHTMIAPFIRLMTGIARSGAVPVSSVDAYENLLLWKDTVGLERALGGRGLATNALANEEFLERIFFLLTEQESHERAFLSCAPDALRERLSLALKTDSGKTLEQIHRRLKREPGRAWDPGLEPEIWFDLLTEKVDALHSCETLISEALPHTGEPSTSPDPGHTWPVTCQRSEEAVIRALPLFAALSGAELAGLLRHGAVRRLPKGRLLFLEGEQPHHLYIVLSGWLKVFKATPDGEEAVLQMLGEGCALMESSVYLDRPLSASVQVAQDATLLSLPAPVLREQIRSSNSLALGVLTSMASNSQKMIRQIESSRLQSVDDRLGNFLLGLLNDQGRVSRSIRLPYDKSLVASGLNMKRETLSRALGRLKAKGWRVESNTVVIPTLSALCGHCDPALSAECPSRDTCENSGGASRETAKPA</sequence>
<feature type="domain" description="HTH crp-type" evidence="5">
    <location>
        <begin position="403"/>
        <end position="472"/>
    </location>
</feature>
<dbReference type="CDD" id="cd00038">
    <property type="entry name" value="CAP_ED"/>
    <property type="match status" value="1"/>
</dbReference>
<dbReference type="SUPFAM" id="SSF51206">
    <property type="entry name" value="cAMP-binding domain-like"/>
    <property type="match status" value="1"/>
</dbReference>
<dbReference type="InterPro" id="IPR018490">
    <property type="entry name" value="cNMP-bd_dom_sf"/>
</dbReference>
<feature type="domain" description="Cyclic nucleotide-binding" evidence="4">
    <location>
        <begin position="269"/>
        <end position="372"/>
    </location>
</feature>
<evidence type="ECO:0000313" key="7">
    <source>
        <dbReference type="Proteomes" id="UP000631034"/>
    </source>
</evidence>
<dbReference type="PANTHER" id="PTHR24567:SF74">
    <property type="entry name" value="HTH-TYPE TRANSCRIPTIONAL REGULATOR ARCR"/>
    <property type="match status" value="1"/>
</dbReference>
<name>A0A8J7CDY4_9PROT</name>
<evidence type="ECO:0000259" key="4">
    <source>
        <dbReference type="PROSITE" id="PS50042"/>
    </source>
</evidence>
<evidence type="ECO:0000256" key="2">
    <source>
        <dbReference type="ARBA" id="ARBA00023125"/>
    </source>
</evidence>
<proteinExistence type="predicted"/>
<dbReference type="GO" id="GO:0003700">
    <property type="term" value="F:DNA-binding transcription factor activity"/>
    <property type="evidence" value="ECO:0007669"/>
    <property type="project" value="TreeGrafter"/>
</dbReference>
<keyword evidence="3" id="KW-0804">Transcription</keyword>
<evidence type="ECO:0000259" key="5">
    <source>
        <dbReference type="PROSITE" id="PS51063"/>
    </source>
</evidence>
<dbReference type="SUPFAM" id="SSF46785">
    <property type="entry name" value="Winged helix' DNA-binding domain"/>
    <property type="match status" value="1"/>
</dbReference>
<keyword evidence="7" id="KW-1185">Reference proteome</keyword>
<dbReference type="Gene3D" id="1.10.10.10">
    <property type="entry name" value="Winged helix-like DNA-binding domain superfamily/Winged helix DNA-binding domain"/>
    <property type="match status" value="1"/>
</dbReference>
<protein>
    <submittedName>
        <fullName evidence="6">Nitrate- and nitrite sensing domain-containing protein</fullName>
    </submittedName>
</protein>
<dbReference type="PANTHER" id="PTHR24567">
    <property type="entry name" value="CRP FAMILY TRANSCRIPTIONAL REGULATORY PROTEIN"/>
    <property type="match status" value="1"/>
</dbReference>
<dbReference type="InterPro" id="IPR036390">
    <property type="entry name" value="WH_DNA-bd_sf"/>
</dbReference>
<keyword evidence="1" id="KW-0805">Transcription regulation</keyword>
<comment type="caution">
    <text evidence="6">The sequence shown here is derived from an EMBL/GenBank/DDBJ whole genome shotgun (WGS) entry which is preliminary data.</text>
</comment>
<reference evidence="6" key="1">
    <citation type="submission" date="2020-10" db="EMBL/GenBank/DDBJ databases">
        <title>Genome sequence of the unusual species of purple photosynthetic bacteria, Phaeovibrio sulfidiphilus DSM 23193, type strain.</title>
        <authorList>
            <person name="Kyndt J.A."/>
            <person name="Meyer T.E."/>
        </authorList>
    </citation>
    <scope>NUCLEOTIDE SEQUENCE</scope>
    <source>
        <strain evidence="6">DSM 23193</strain>
    </source>
</reference>
<gene>
    <name evidence="6" type="ORF">IHV25_06955</name>
</gene>
<dbReference type="Pfam" id="PF00027">
    <property type="entry name" value="cNMP_binding"/>
    <property type="match status" value="1"/>
</dbReference>
<dbReference type="InterPro" id="IPR012318">
    <property type="entry name" value="HTH_CRP"/>
</dbReference>
<dbReference type="PROSITE" id="PS50042">
    <property type="entry name" value="CNMP_BINDING_3"/>
    <property type="match status" value="1"/>
</dbReference>
<dbReference type="InterPro" id="IPR050397">
    <property type="entry name" value="Env_Response_Regulators"/>
</dbReference>
<dbReference type="Proteomes" id="UP000631034">
    <property type="component" value="Unassembled WGS sequence"/>
</dbReference>
<dbReference type="InterPro" id="IPR036388">
    <property type="entry name" value="WH-like_DNA-bd_sf"/>
</dbReference>
<dbReference type="InterPro" id="IPR000595">
    <property type="entry name" value="cNMP-bd_dom"/>
</dbReference>
<dbReference type="InterPro" id="IPR014710">
    <property type="entry name" value="RmlC-like_jellyroll"/>
</dbReference>
<dbReference type="Pfam" id="PF13545">
    <property type="entry name" value="HTH_Crp_2"/>
    <property type="match status" value="1"/>
</dbReference>
<evidence type="ECO:0000256" key="3">
    <source>
        <dbReference type="ARBA" id="ARBA00023163"/>
    </source>
</evidence>
<evidence type="ECO:0000256" key="1">
    <source>
        <dbReference type="ARBA" id="ARBA00023015"/>
    </source>
</evidence>
<dbReference type="InterPro" id="IPR013587">
    <property type="entry name" value="Nitrate/nitrite_sensing"/>
</dbReference>
<dbReference type="GO" id="GO:0003677">
    <property type="term" value="F:DNA binding"/>
    <property type="evidence" value="ECO:0007669"/>
    <property type="project" value="UniProtKB-KW"/>
</dbReference>
<evidence type="ECO:0000313" key="6">
    <source>
        <dbReference type="EMBL" id="MBE1237384.1"/>
    </source>
</evidence>
<accession>A0A8J7CDY4</accession>
<dbReference type="EMBL" id="JACZHT010000004">
    <property type="protein sequence ID" value="MBE1237384.1"/>
    <property type="molecule type" value="Genomic_DNA"/>
</dbReference>
<dbReference type="PROSITE" id="PS51063">
    <property type="entry name" value="HTH_CRP_2"/>
    <property type="match status" value="1"/>
</dbReference>
<organism evidence="6 7">
    <name type="scientific">Phaeovibrio sulfidiphilus</name>
    <dbReference type="NCBI Taxonomy" id="1220600"/>
    <lineage>
        <taxon>Bacteria</taxon>
        <taxon>Pseudomonadati</taxon>
        <taxon>Pseudomonadota</taxon>
        <taxon>Alphaproteobacteria</taxon>
        <taxon>Rhodospirillales</taxon>
        <taxon>Rhodospirillaceae</taxon>
        <taxon>Phaeovibrio</taxon>
    </lineage>
</organism>